<dbReference type="InParanoid" id="A0A804ML69"/>
<proteinExistence type="predicted"/>
<dbReference type="AlphaFoldDB" id="A0A804ML69"/>
<feature type="region of interest" description="Disordered" evidence="1">
    <location>
        <begin position="1"/>
        <end position="63"/>
    </location>
</feature>
<feature type="region of interest" description="Disordered" evidence="1">
    <location>
        <begin position="76"/>
        <end position="104"/>
    </location>
</feature>
<accession>A0A804ML69</accession>
<name>A0A804ML69_MAIZE</name>
<dbReference type="Gramene" id="Zm00001eb094790_T001">
    <property type="protein sequence ID" value="Zm00001eb094790_P001"/>
    <property type="gene ID" value="Zm00001eb094790"/>
</dbReference>
<dbReference type="Proteomes" id="UP000007305">
    <property type="component" value="Chromosome 2"/>
</dbReference>
<protein>
    <submittedName>
        <fullName evidence="2">Uncharacterized protein</fullName>
    </submittedName>
</protein>
<keyword evidence="3" id="KW-1185">Reference proteome</keyword>
<reference evidence="2" key="3">
    <citation type="submission" date="2021-05" db="UniProtKB">
        <authorList>
            <consortium name="EnsemblPlants"/>
        </authorList>
    </citation>
    <scope>IDENTIFICATION</scope>
    <source>
        <strain evidence="2">cv. B73</strain>
    </source>
</reference>
<evidence type="ECO:0000313" key="3">
    <source>
        <dbReference type="Proteomes" id="UP000007305"/>
    </source>
</evidence>
<dbReference type="EnsemblPlants" id="Zm00001eb094790_T001">
    <property type="protein sequence ID" value="Zm00001eb094790_P001"/>
    <property type="gene ID" value="Zm00001eb094790"/>
</dbReference>
<feature type="compositionally biased region" description="Basic and acidic residues" evidence="1">
    <location>
        <begin position="76"/>
        <end position="86"/>
    </location>
</feature>
<evidence type="ECO:0000256" key="1">
    <source>
        <dbReference type="SAM" id="MobiDB-lite"/>
    </source>
</evidence>
<feature type="compositionally biased region" description="Low complexity" evidence="1">
    <location>
        <begin position="42"/>
        <end position="63"/>
    </location>
</feature>
<reference evidence="2" key="2">
    <citation type="submission" date="2019-07" db="EMBL/GenBank/DDBJ databases">
        <authorList>
            <person name="Seetharam A."/>
            <person name="Woodhouse M."/>
            <person name="Cannon E."/>
        </authorList>
    </citation>
    <scope>NUCLEOTIDE SEQUENCE [LARGE SCALE GENOMIC DNA]</scope>
    <source>
        <strain evidence="2">cv. B73</strain>
    </source>
</reference>
<sequence>MFGDSDGSKDTSAAVPGSNPSEPPFPSRELTLSSYLCDKALPAAAGPSSSPNPEAAAGPAEEAAANAKLCVERDMLHLTAPKRGDPPGDDSSVVGGKKPRLESL</sequence>
<organism evidence="2 3">
    <name type="scientific">Zea mays</name>
    <name type="common">Maize</name>
    <dbReference type="NCBI Taxonomy" id="4577"/>
    <lineage>
        <taxon>Eukaryota</taxon>
        <taxon>Viridiplantae</taxon>
        <taxon>Streptophyta</taxon>
        <taxon>Embryophyta</taxon>
        <taxon>Tracheophyta</taxon>
        <taxon>Spermatophyta</taxon>
        <taxon>Magnoliopsida</taxon>
        <taxon>Liliopsida</taxon>
        <taxon>Poales</taxon>
        <taxon>Poaceae</taxon>
        <taxon>PACMAD clade</taxon>
        <taxon>Panicoideae</taxon>
        <taxon>Andropogonodae</taxon>
        <taxon>Andropogoneae</taxon>
        <taxon>Tripsacinae</taxon>
        <taxon>Zea</taxon>
    </lineage>
</organism>
<reference evidence="3" key="1">
    <citation type="submission" date="2015-12" db="EMBL/GenBank/DDBJ databases">
        <title>Update maize B73 reference genome by single molecule sequencing technologies.</title>
        <authorList>
            <consortium name="Maize Genome Sequencing Project"/>
            <person name="Ware D."/>
        </authorList>
    </citation>
    <scope>NUCLEOTIDE SEQUENCE [LARGE SCALE GENOMIC DNA]</scope>
    <source>
        <strain evidence="3">cv. B73</strain>
    </source>
</reference>
<evidence type="ECO:0000313" key="2">
    <source>
        <dbReference type="EnsemblPlants" id="Zm00001eb094790_P001"/>
    </source>
</evidence>